<dbReference type="EMBL" id="BPLR01006208">
    <property type="protein sequence ID" value="GIY08156.1"/>
    <property type="molecule type" value="Genomic_DNA"/>
</dbReference>
<sequence length="157" mass="18203">MGISLACEMVVDIKKKVSTGTGSLMVLAYHCWNGSVTWMSVRDFGTGFWKSPYSLLQTKDELLFSSKTYSLTFRSRLTYNKGHRFWFRDQWGYSGLMQIVILETLSRWRPEEGHETADTAIVLLFHIVMENFTFTLSILTLSDCFARAFFYEFLVVT</sequence>
<gene>
    <name evidence="1" type="ORF">CEXT_240521</name>
</gene>
<accession>A0AAV4QJA8</accession>
<comment type="caution">
    <text evidence="1">The sequence shown here is derived from an EMBL/GenBank/DDBJ whole genome shotgun (WGS) entry which is preliminary data.</text>
</comment>
<reference evidence="1 2" key="1">
    <citation type="submission" date="2021-06" db="EMBL/GenBank/DDBJ databases">
        <title>Caerostris extrusa draft genome.</title>
        <authorList>
            <person name="Kono N."/>
            <person name="Arakawa K."/>
        </authorList>
    </citation>
    <scope>NUCLEOTIDE SEQUENCE [LARGE SCALE GENOMIC DNA]</scope>
</reference>
<organism evidence="1 2">
    <name type="scientific">Caerostris extrusa</name>
    <name type="common">Bark spider</name>
    <name type="synonym">Caerostris bankana</name>
    <dbReference type="NCBI Taxonomy" id="172846"/>
    <lineage>
        <taxon>Eukaryota</taxon>
        <taxon>Metazoa</taxon>
        <taxon>Ecdysozoa</taxon>
        <taxon>Arthropoda</taxon>
        <taxon>Chelicerata</taxon>
        <taxon>Arachnida</taxon>
        <taxon>Araneae</taxon>
        <taxon>Araneomorphae</taxon>
        <taxon>Entelegynae</taxon>
        <taxon>Araneoidea</taxon>
        <taxon>Araneidae</taxon>
        <taxon>Caerostris</taxon>
    </lineage>
</organism>
<proteinExistence type="predicted"/>
<dbReference type="Proteomes" id="UP001054945">
    <property type="component" value="Unassembled WGS sequence"/>
</dbReference>
<protein>
    <submittedName>
        <fullName evidence="1">Uncharacterized protein</fullName>
    </submittedName>
</protein>
<name>A0AAV4QJA8_CAEEX</name>
<evidence type="ECO:0000313" key="1">
    <source>
        <dbReference type="EMBL" id="GIY08156.1"/>
    </source>
</evidence>
<keyword evidence="2" id="KW-1185">Reference proteome</keyword>
<evidence type="ECO:0000313" key="2">
    <source>
        <dbReference type="Proteomes" id="UP001054945"/>
    </source>
</evidence>
<dbReference type="AlphaFoldDB" id="A0AAV4QJA8"/>